<dbReference type="Pfam" id="PF00001">
    <property type="entry name" value="7tm_1"/>
    <property type="match status" value="1"/>
</dbReference>
<keyword evidence="11" id="KW-1185">Reference proteome</keyword>
<evidence type="ECO:0000256" key="4">
    <source>
        <dbReference type="ARBA" id="ARBA00023040"/>
    </source>
</evidence>
<evidence type="ECO:0000256" key="2">
    <source>
        <dbReference type="ARBA" id="ARBA00022692"/>
    </source>
</evidence>
<evidence type="ECO:0000313" key="10">
    <source>
        <dbReference type="EMBL" id="MFH4977692.1"/>
    </source>
</evidence>
<dbReference type="InterPro" id="IPR017452">
    <property type="entry name" value="GPCR_Rhodpsn_7TM"/>
</dbReference>
<keyword evidence="7" id="KW-0807">Transducer</keyword>
<name>A0ABD6EM97_9BILA</name>
<dbReference type="Gene3D" id="1.20.1070.10">
    <property type="entry name" value="Rhodopsin 7-helix transmembrane proteins"/>
    <property type="match status" value="1"/>
</dbReference>
<comment type="caution">
    <text evidence="10">The sequence shown here is derived from an EMBL/GenBank/DDBJ whole genome shotgun (WGS) entry which is preliminary data.</text>
</comment>
<organism evidence="10 11">
    <name type="scientific">Gnathostoma spinigerum</name>
    <dbReference type="NCBI Taxonomy" id="75299"/>
    <lineage>
        <taxon>Eukaryota</taxon>
        <taxon>Metazoa</taxon>
        <taxon>Ecdysozoa</taxon>
        <taxon>Nematoda</taxon>
        <taxon>Chromadorea</taxon>
        <taxon>Rhabditida</taxon>
        <taxon>Spirurina</taxon>
        <taxon>Gnathostomatomorpha</taxon>
        <taxon>Gnathostomatoidea</taxon>
        <taxon>Gnathostomatidae</taxon>
        <taxon>Gnathostoma</taxon>
    </lineage>
</organism>
<reference evidence="10 11" key="1">
    <citation type="submission" date="2024-08" db="EMBL/GenBank/DDBJ databases">
        <title>Gnathostoma spinigerum genome.</title>
        <authorList>
            <person name="Gonzalez-Bertolin B."/>
            <person name="Monzon S."/>
            <person name="Zaballos A."/>
            <person name="Jimenez P."/>
            <person name="Dekumyoy P."/>
            <person name="Varona S."/>
            <person name="Cuesta I."/>
            <person name="Sumanam S."/>
            <person name="Adisakwattana P."/>
            <person name="Gasser R.B."/>
            <person name="Hernandez-Gonzalez A."/>
            <person name="Young N.D."/>
            <person name="Perteguer M.J."/>
        </authorList>
    </citation>
    <scope>NUCLEOTIDE SEQUENCE [LARGE SCALE GENOMIC DNA]</scope>
    <source>
        <strain evidence="10">AL3</strain>
        <tissue evidence="10">Liver</tissue>
    </source>
</reference>
<evidence type="ECO:0000256" key="1">
    <source>
        <dbReference type="ARBA" id="ARBA00004141"/>
    </source>
</evidence>
<evidence type="ECO:0000259" key="9">
    <source>
        <dbReference type="PROSITE" id="PS50262"/>
    </source>
</evidence>
<dbReference type="PANTHER" id="PTHR24238">
    <property type="entry name" value="G-PROTEIN COUPLED RECEPTOR"/>
    <property type="match status" value="1"/>
</dbReference>
<keyword evidence="4" id="KW-0297">G-protein coupled receptor</keyword>
<evidence type="ECO:0000256" key="8">
    <source>
        <dbReference type="SAM" id="Phobius"/>
    </source>
</evidence>
<keyword evidence="2 8" id="KW-0812">Transmembrane</keyword>
<gene>
    <name evidence="10" type="ORF">AB6A40_004401</name>
</gene>
<evidence type="ECO:0000256" key="6">
    <source>
        <dbReference type="ARBA" id="ARBA00023170"/>
    </source>
</evidence>
<dbReference type="PANTHER" id="PTHR24238:SF75">
    <property type="entry name" value="CHOLECYSTOKININ-LIKE RECEPTOR AT 17D1-RELATED"/>
    <property type="match status" value="1"/>
</dbReference>
<proteinExistence type="predicted"/>
<feature type="transmembrane region" description="Helical" evidence="8">
    <location>
        <begin position="144"/>
        <end position="163"/>
    </location>
</feature>
<dbReference type="SUPFAM" id="SSF81321">
    <property type="entry name" value="Family A G protein-coupled receptor-like"/>
    <property type="match status" value="1"/>
</dbReference>
<evidence type="ECO:0000256" key="5">
    <source>
        <dbReference type="ARBA" id="ARBA00023136"/>
    </source>
</evidence>
<dbReference type="InterPro" id="IPR000276">
    <property type="entry name" value="GPCR_Rhodpsn"/>
</dbReference>
<dbReference type="GO" id="GO:0004930">
    <property type="term" value="F:G protein-coupled receptor activity"/>
    <property type="evidence" value="ECO:0007669"/>
    <property type="project" value="UniProtKB-KW"/>
</dbReference>
<dbReference type="GO" id="GO:0016020">
    <property type="term" value="C:membrane"/>
    <property type="evidence" value="ECO:0007669"/>
    <property type="project" value="UniProtKB-SubCell"/>
</dbReference>
<sequence length="305" mass="35559">MDDADNERPRKPRLVNRISRAFRLGDSQSCLLYQKSPFHVQKTTNIGVRRAPTVSRQNTVPYEKAREAENSTENNYAPLLKAHKLRSTHSEKAILAKQRVIRMLIVIVIIFFCCWTPNYIWWLILTAQDSFQLFDVWNSQVNTAITVLCYIPSCANPITYCFLNKKFRTALLLSFGCIRSPLRNRFHTVYLPKIDQTNITSKEYPSNGRQHLQRTHNCRHTVNETNGINTANDLRSSLYRSIPVLYQQRSFDVNANKAVDTPNVEKRRADSMKIRRDCCDSFSKMDYFNEEEERGLKKILNETNI</sequence>
<protein>
    <recommendedName>
        <fullName evidence="9">G-protein coupled receptors family 1 profile domain-containing protein</fullName>
    </recommendedName>
</protein>
<comment type="subcellular location">
    <subcellularLocation>
        <location evidence="1">Membrane</location>
        <topology evidence="1">Multi-pass membrane protein</topology>
    </subcellularLocation>
</comment>
<evidence type="ECO:0000256" key="3">
    <source>
        <dbReference type="ARBA" id="ARBA00022989"/>
    </source>
</evidence>
<dbReference type="AlphaFoldDB" id="A0ABD6EM97"/>
<feature type="domain" description="G-protein coupled receptors family 1 profile" evidence="9">
    <location>
        <begin position="85"/>
        <end position="160"/>
    </location>
</feature>
<keyword evidence="6" id="KW-0675">Receptor</keyword>
<feature type="transmembrane region" description="Helical" evidence="8">
    <location>
        <begin position="100"/>
        <end position="124"/>
    </location>
</feature>
<dbReference type="PRINTS" id="PR00237">
    <property type="entry name" value="GPCRRHODOPSN"/>
</dbReference>
<dbReference type="PROSITE" id="PS50262">
    <property type="entry name" value="G_PROTEIN_RECEP_F1_2"/>
    <property type="match status" value="1"/>
</dbReference>
<dbReference type="Proteomes" id="UP001608902">
    <property type="component" value="Unassembled WGS sequence"/>
</dbReference>
<keyword evidence="3 8" id="KW-1133">Transmembrane helix</keyword>
<dbReference type="EMBL" id="JBGFUD010002518">
    <property type="protein sequence ID" value="MFH4977692.1"/>
    <property type="molecule type" value="Genomic_DNA"/>
</dbReference>
<accession>A0ABD6EM97</accession>
<evidence type="ECO:0000256" key="7">
    <source>
        <dbReference type="ARBA" id="ARBA00023224"/>
    </source>
</evidence>
<keyword evidence="5 8" id="KW-0472">Membrane</keyword>
<evidence type="ECO:0000313" key="11">
    <source>
        <dbReference type="Proteomes" id="UP001608902"/>
    </source>
</evidence>